<dbReference type="EMBL" id="AP017470">
    <property type="protein sequence ID" value="BBB32436.1"/>
    <property type="molecule type" value="Genomic_DNA"/>
</dbReference>
<dbReference type="CDD" id="cd24010">
    <property type="entry name" value="ASKHA_NBD_AcK_PK"/>
    <property type="match status" value="1"/>
</dbReference>
<feature type="active site" description="Proton donor/acceptor" evidence="6">
    <location>
        <position position="148"/>
    </location>
</feature>
<feature type="binding site" evidence="6">
    <location>
        <position position="14"/>
    </location>
    <ligand>
        <name>ATP</name>
        <dbReference type="ChEBI" id="CHEBI:30616"/>
    </ligand>
</feature>
<keyword evidence="4 6" id="KW-0418">Kinase</keyword>
<dbReference type="InterPro" id="IPR004372">
    <property type="entry name" value="Ac/propionate_kinase"/>
</dbReference>
<dbReference type="PIRSF" id="PIRSF000722">
    <property type="entry name" value="Acetate_prop_kin"/>
    <property type="match status" value="1"/>
</dbReference>
<comment type="pathway">
    <text evidence="6">Metabolic intermediate biosynthesis; acetyl-CoA biosynthesis; acetyl-CoA from acetate: step 1/2.</text>
</comment>
<evidence type="ECO:0000256" key="6">
    <source>
        <dbReference type="HAMAP-Rule" id="MF_00020"/>
    </source>
</evidence>
<dbReference type="PANTHER" id="PTHR21060:SF15">
    <property type="entry name" value="ACETATE KINASE-RELATED"/>
    <property type="match status" value="1"/>
</dbReference>
<reference evidence="9" key="1">
    <citation type="journal article" date="2012" name="Extremophiles">
        <title>Thermotomaculum hydrothermale gen. nov., sp. nov., a novel heterotrophic thermophile within the phylum Acidobacteria from a deep-sea hydrothermal vent chimney in the Southern Okinawa Trough.</title>
        <authorList>
            <person name="Izumi H."/>
            <person name="Nunoura T."/>
            <person name="Miyazaki M."/>
            <person name="Mino S."/>
            <person name="Toki T."/>
            <person name="Takai K."/>
            <person name="Sako Y."/>
            <person name="Sawabe T."/>
            <person name="Nakagawa S."/>
        </authorList>
    </citation>
    <scope>NUCLEOTIDE SEQUENCE [LARGE SCALE GENOMIC DNA]</scope>
    <source>
        <strain evidence="9">AC55</strain>
    </source>
</reference>
<comment type="subcellular location">
    <subcellularLocation>
        <location evidence="6">Cytoplasm</location>
    </subcellularLocation>
</comment>
<evidence type="ECO:0000313" key="8">
    <source>
        <dbReference type="EMBL" id="BBB32436.1"/>
    </source>
</evidence>
<dbReference type="PROSITE" id="PS01075">
    <property type="entry name" value="ACETATE_KINASE_1"/>
    <property type="match status" value="1"/>
</dbReference>
<name>A0A7R6PNP9_9BACT</name>
<dbReference type="GO" id="GO:0006083">
    <property type="term" value="P:acetate metabolic process"/>
    <property type="evidence" value="ECO:0007669"/>
    <property type="project" value="TreeGrafter"/>
</dbReference>
<comment type="function">
    <text evidence="6">Catalyzes the formation of acetyl phosphate from acetate and ATP. Can also catalyze the reverse reaction.</text>
</comment>
<dbReference type="NCBIfam" id="TIGR00016">
    <property type="entry name" value="ackA"/>
    <property type="match status" value="1"/>
</dbReference>
<feature type="site" description="Transition state stabilizer" evidence="6">
    <location>
        <position position="241"/>
    </location>
</feature>
<dbReference type="PANTHER" id="PTHR21060">
    <property type="entry name" value="ACETATE KINASE"/>
    <property type="match status" value="1"/>
</dbReference>
<sequence length="402" mass="44870">MKILTLNCGSSSVKYQLIDTSTGEKLAKGSVERIGMAQSILSISTSQGKSKKITKEILDHTMAIDGILHLMVDKELKVISSYDAIDAVGHRVVHGGEEFKASCLITNEVKEKIKENFKLAPLHNPPNLRGIEAAQRVLSDKPHVAVFDTAFHSTMPEHSYIYPIPYIFYKKYKIRRYGFHGSSHRYVFSRLKNFYDRDLKELKVITAHIGNGASMCAIKDGVSVDTSMGFTPLEGLVMGTRSGDIDPALILYIMELQELSKQEADSLLNKHSGLIGISGISSDVRDLEEEIQNNSYRAKLALDIYCYRIKKYIGAYAAALGGVDALVFTAGVGENSSYVRQKVCEGLEFMGIELDHEKNNEKSKKERKISTDKSKVDIFVIPTDEEYIIAIDTEKIVKEKKE</sequence>
<protein>
    <recommendedName>
        <fullName evidence="6">Acetate kinase</fullName>
        <ecNumber evidence="6">2.7.2.1</ecNumber>
    </recommendedName>
    <alternativeName>
        <fullName evidence="6">Acetokinase</fullName>
    </alternativeName>
</protein>
<dbReference type="Proteomes" id="UP000595564">
    <property type="component" value="Chromosome"/>
</dbReference>
<dbReference type="GO" id="GO:0006085">
    <property type="term" value="P:acetyl-CoA biosynthetic process"/>
    <property type="evidence" value="ECO:0007669"/>
    <property type="project" value="UniProtKB-UniRule"/>
</dbReference>
<dbReference type="EC" id="2.7.2.1" evidence="6"/>
<comment type="subunit">
    <text evidence="6">Homodimer.</text>
</comment>
<dbReference type="InterPro" id="IPR000890">
    <property type="entry name" value="Aliphatic_acid_kin_short-chain"/>
</dbReference>
<keyword evidence="6" id="KW-0460">Magnesium</keyword>
<comment type="catalytic activity">
    <reaction evidence="6">
        <text>acetate + ATP = acetyl phosphate + ADP</text>
        <dbReference type="Rhea" id="RHEA:11352"/>
        <dbReference type="ChEBI" id="CHEBI:22191"/>
        <dbReference type="ChEBI" id="CHEBI:30089"/>
        <dbReference type="ChEBI" id="CHEBI:30616"/>
        <dbReference type="ChEBI" id="CHEBI:456216"/>
        <dbReference type="EC" id="2.7.2.1"/>
    </reaction>
</comment>
<evidence type="ECO:0000256" key="4">
    <source>
        <dbReference type="ARBA" id="ARBA00022777"/>
    </source>
</evidence>
<dbReference type="GO" id="GO:0000287">
    <property type="term" value="F:magnesium ion binding"/>
    <property type="evidence" value="ECO:0007669"/>
    <property type="project" value="UniProtKB-UniRule"/>
</dbReference>
<comment type="similarity">
    <text evidence="1 6 7">Belongs to the acetokinase family.</text>
</comment>
<dbReference type="KEGG" id="thyd:TTHT_0874"/>
<dbReference type="PRINTS" id="PR00471">
    <property type="entry name" value="ACETATEKNASE"/>
</dbReference>
<dbReference type="SUPFAM" id="SSF53067">
    <property type="entry name" value="Actin-like ATPase domain"/>
    <property type="match status" value="2"/>
</dbReference>
<dbReference type="RefSeq" id="WP_201328782.1">
    <property type="nucleotide sequence ID" value="NZ_AP017470.1"/>
</dbReference>
<dbReference type="InterPro" id="IPR043129">
    <property type="entry name" value="ATPase_NBD"/>
</dbReference>
<feature type="binding site" evidence="6">
    <location>
        <begin position="331"/>
        <end position="335"/>
    </location>
    <ligand>
        <name>ATP</name>
        <dbReference type="ChEBI" id="CHEBI:30616"/>
    </ligand>
</feature>
<feature type="binding site" evidence="6">
    <location>
        <begin position="208"/>
        <end position="212"/>
    </location>
    <ligand>
        <name>ATP</name>
        <dbReference type="ChEBI" id="CHEBI:30616"/>
    </ligand>
</feature>
<feature type="binding site" evidence="6">
    <location>
        <position position="385"/>
    </location>
    <ligand>
        <name>Mg(2+)</name>
        <dbReference type="ChEBI" id="CHEBI:18420"/>
    </ligand>
</feature>
<dbReference type="Gene3D" id="3.30.420.40">
    <property type="match status" value="2"/>
</dbReference>
<keyword evidence="6" id="KW-0479">Metal-binding</keyword>
<dbReference type="PROSITE" id="PS01076">
    <property type="entry name" value="ACETATE_KINASE_2"/>
    <property type="match status" value="1"/>
</dbReference>
<gene>
    <name evidence="6 8" type="primary">ackA</name>
    <name evidence="8" type="ORF">TTHT_0874</name>
</gene>
<accession>A0A7R6PNP9</accession>
<dbReference type="Pfam" id="PF00871">
    <property type="entry name" value="Acetate_kinase"/>
    <property type="match status" value="1"/>
</dbReference>
<evidence type="ECO:0000256" key="1">
    <source>
        <dbReference type="ARBA" id="ARBA00008748"/>
    </source>
</evidence>
<evidence type="ECO:0000256" key="2">
    <source>
        <dbReference type="ARBA" id="ARBA00022679"/>
    </source>
</evidence>
<feature type="binding site" evidence="6">
    <location>
        <position position="7"/>
    </location>
    <ligand>
        <name>Mg(2+)</name>
        <dbReference type="ChEBI" id="CHEBI:18420"/>
    </ligand>
</feature>
<dbReference type="GO" id="GO:0008776">
    <property type="term" value="F:acetate kinase activity"/>
    <property type="evidence" value="ECO:0007669"/>
    <property type="project" value="UniProtKB-UniRule"/>
</dbReference>
<organism evidence="8 9">
    <name type="scientific">Thermotomaculum hydrothermale</name>
    <dbReference type="NCBI Taxonomy" id="981385"/>
    <lineage>
        <taxon>Bacteria</taxon>
        <taxon>Pseudomonadati</taxon>
        <taxon>Acidobacteriota</taxon>
        <taxon>Holophagae</taxon>
        <taxon>Thermotomaculales</taxon>
        <taxon>Thermotomaculaceae</taxon>
        <taxon>Thermotomaculum</taxon>
    </lineage>
</organism>
<keyword evidence="3 6" id="KW-0547">Nucleotide-binding</keyword>
<evidence type="ECO:0000256" key="5">
    <source>
        <dbReference type="ARBA" id="ARBA00022840"/>
    </source>
</evidence>
<keyword evidence="9" id="KW-1185">Reference proteome</keyword>
<keyword evidence="2 6" id="KW-0808">Transferase</keyword>
<feature type="binding site" evidence="6">
    <location>
        <begin position="283"/>
        <end position="285"/>
    </location>
    <ligand>
        <name>ATP</name>
        <dbReference type="ChEBI" id="CHEBI:30616"/>
    </ligand>
</feature>
<dbReference type="GO" id="GO:0005737">
    <property type="term" value="C:cytoplasm"/>
    <property type="evidence" value="ECO:0007669"/>
    <property type="project" value="UniProtKB-SubCell"/>
</dbReference>
<keyword evidence="6" id="KW-0963">Cytoplasm</keyword>
<dbReference type="InterPro" id="IPR023865">
    <property type="entry name" value="Aliphatic_acid_kinase_CS"/>
</dbReference>
<dbReference type="HAMAP" id="MF_00020">
    <property type="entry name" value="Acetate_kinase"/>
    <property type="match status" value="1"/>
</dbReference>
<dbReference type="UniPathway" id="UPA00340">
    <property type="reaction ID" value="UER00458"/>
</dbReference>
<dbReference type="AlphaFoldDB" id="A0A7R6PNP9"/>
<comment type="cofactor">
    <cofactor evidence="6">
        <name>Mg(2+)</name>
        <dbReference type="ChEBI" id="CHEBI:18420"/>
    </cofactor>
    <cofactor evidence="6">
        <name>Mn(2+)</name>
        <dbReference type="ChEBI" id="CHEBI:29035"/>
    </cofactor>
    <text evidence="6">Mg(2+). Can also accept Mn(2+).</text>
</comment>
<feature type="binding site" evidence="6">
    <location>
        <position position="91"/>
    </location>
    <ligand>
        <name>substrate</name>
    </ligand>
</feature>
<dbReference type="GO" id="GO:0005524">
    <property type="term" value="F:ATP binding"/>
    <property type="evidence" value="ECO:0007669"/>
    <property type="project" value="UniProtKB-KW"/>
</dbReference>
<evidence type="ECO:0000313" key="9">
    <source>
        <dbReference type="Proteomes" id="UP000595564"/>
    </source>
</evidence>
<evidence type="ECO:0000256" key="7">
    <source>
        <dbReference type="RuleBase" id="RU003835"/>
    </source>
</evidence>
<keyword evidence="5 6" id="KW-0067">ATP-binding</keyword>
<proteinExistence type="inferred from homology"/>
<evidence type="ECO:0000256" key="3">
    <source>
        <dbReference type="ARBA" id="ARBA00022741"/>
    </source>
</evidence>
<feature type="site" description="Transition state stabilizer" evidence="6">
    <location>
        <position position="180"/>
    </location>
</feature>